<evidence type="ECO:0000313" key="3">
    <source>
        <dbReference type="Proteomes" id="UP000249915"/>
    </source>
</evidence>
<proteinExistence type="predicted"/>
<keyword evidence="1" id="KW-0472">Membrane</keyword>
<sequence length="65" mass="7088">MWHNTHVLAGAAVAGGLLWWLTTNFYGGWVFWTVLLLGVVLGDAFYAAVALVAAWRSRGEVPGRD</sequence>
<organism evidence="2 3">
    <name type="scientific">Prauserella muralis</name>
    <dbReference type="NCBI Taxonomy" id="588067"/>
    <lineage>
        <taxon>Bacteria</taxon>
        <taxon>Bacillati</taxon>
        <taxon>Actinomycetota</taxon>
        <taxon>Actinomycetes</taxon>
        <taxon>Pseudonocardiales</taxon>
        <taxon>Pseudonocardiaceae</taxon>
        <taxon>Prauserella</taxon>
    </lineage>
</organism>
<keyword evidence="3" id="KW-1185">Reference proteome</keyword>
<feature type="transmembrane region" description="Helical" evidence="1">
    <location>
        <begin position="7"/>
        <end position="23"/>
    </location>
</feature>
<keyword evidence="1" id="KW-1133">Transmembrane helix</keyword>
<dbReference type="EMBL" id="MASW01000001">
    <property type="protein sequence ID" value="PXY31106.1"/>
    <property type="molecule type" value="Genomic_DNA"/>
</dbReference>
<comment type="caution">
    <text evidence="2">The sequence shown here is derived from an EMBL/GenBank/DDBJ whole genome shotgun (WGS) entry which is preliminary data.</text>
</comment>
<dbReference type="Proteomes" id="UP000249915">
    <property type="component" value="Unassembled WGS sequence"/>
</dbReference>
<accession>A0A2V4B7I2</accession>
<evidence type="ECO:0000313" key="2">
    <source>
        <dbReference type="EMBL" id="PXY31106.1"/>
    </source>
</evidence>
<evidence type="ECO:0000256" key="1">
    <source>
        <dbReference type="SAM" id="Phobius"/>
    </source>
</evidence>
<name>A0A2V4B7I2_9PSEU</name>
<protein>
    <submittedName>
        <fullName evidence="2">Uncharacterized protein</fullName>
    </submittedName>
</protein>
<feature type="transmembrane region" description="Helical" evidence="1">
    <location>
        <begin position="29"/>
        <end position="55"/>
    </location>
</feature>
<gene>
    <name evidence="2" type="ORF">BAY60_01435</name>
</gene>
<reference evidence="2 3" key="1">
    <citation type="submission" date="2016-07" db="EMBL/GenBank/DDBJ databases">
        <title>Draft genome sequence of Prauserella muralis DSM 45305, isolated from a mould-covered wall in an indoor environment.</title>
        <authorList>
            <person name="Ruckert C."/>
            <person name="Albersmeier A."/>
            <person name="Jiang C.-L."/>
            <person name="Jiang Y."/>
            <person name="Kalinowski J."/>
            <person name="Schneider O."/>
            <person name="Winkler A."/>
            <person name="Zotchev S.B."/>
        </authorList>
    </citation>
    <scope>NUCLEOTIDE SEQUENCE [LARGE SCALE GENOMIC DNA]</scope>
    <source>
        <strain evidence="2 3">DSM 45305</strain>
    </source>
</reference>
<keyword evidence="1" id="KW-0812">Transmembrane</keyword>
<dbReference type="AlphaFoldDB" id="A0A2V4B7I2"/>